<keyword evidence="2" id="KW-1185">Reference proteome</keyword>
<dbReference type="AlphaFoldDB" id="A0A9D4XYZ9"/>
<dbReference type="Gramene" id="Psat03G0459500-T1">
    <property type="protein sequence ID" value="KAI5430076.1"/>
    <property type="gene ID" value="KIW84_034595"/>
</dbReference>
<name>A0A9D4XYZ9_PEA</name>
<organism evidence="1 2">
    <name type="scientific">Pisum sativum</name>
    <name type="common">Garden pea</name>
    <name type="synonym">Lathyrus oleraceus</name>
    <dbReference type="NCBI Taxonomy" id="3888"/>
    <lineage>
        <taxon>Eukaryota</taxon>
        <taxon>Viridiplantae</taxon>
        <taxon>Streptophyta</taxon>
        <taxon>Embryophyta</taxon>
        <taxon>Tracheophyta</taxon>
        <taxon>Spermatophyta</taxon>
        <taxon>Magnoliopsida</taxon>
        <taxon>eudicotyledons</taxon>
        <taxon>Gunneridae</taxon>
        <taxon>Pentapetalae</taxon>
        <taxon>rosids</taxon>
        <taxon>fabids</taxon>
        <taxon>Fabales</taxon>
        <taxon>Fabaceae</taxon>
        <taxon>Papilionoideae</taxon>
        <taxon>50 kb inversion clade</taxon>
        <taxon>NPAAA clade</taxon>
        <taxon>Hologalegina</taxon>
        <taxon>IRL clade</taxon>
        <taxon>Fabeae</taxon>
        <taxon>Lathyrus</taxon>
    </lineage>
</organism>
<evidence type="ECO:0000313" key="2">
    <source>
        <dbReference type="Proteomes" id="UP001058974"/>
    </source>
</evidence>
<evidence type="ECO:0000313" key="1">
    <source>
        <dbReference type="EMBL" id="KAI5430076.1"/>
    </source>
</evidence>
<gene>
    <name evidence="1" type="ORF">KIW84_034595</name>
</gene>
<comment type="caution">
    <text evidence="1">The sequence shown here is derived from an EMBL/GenBank/DDBJ whole genome shotgun (WGS) entry which is preliminary data.</text>
</comment>
<accession>A0A9D4XYZ9</accession>
<dbReference type="EMBL" id="JAMSHJ010000003">
    <property type="protein sequence ID" value="KAI5430076.1"/>
    <property type="molecule type" value="Genomic_DNA"/>
</dbReference>
<reference evidence="1 2" key="1">
    <citation type="journal article" date="2022" name="Nat. Genet.">
        <title>Improved pea reference genome and pan-genome highlight genomic features and evolutionary characteristics.</title>
        <authorList>
            <person name="Yang T."/>
            <person name="Liu R."/>
            <person name="Luo Y."/>
            <person name="Hu S."/>
            <person name="Wang D."/>
            <person name="Wang C."/>
            <person name="Pandey M.K."/>
            <person name="Ge S."/>
            <person name="Xu Q."/>
            <person name="Li N."/>
            <person name="Li G."/>
            <person name="Huang Y."/>
            <person name="Saxena R.K."/>
            <person name="Ji Y."/>
            <person name="Li M."/>
            <person name="Yan X."/>
            <person name="He Y."/>
            <person name="Liu Y."/>
            <person name="Wang X."/>
            <person name="Xiang C."/>
            <person name="Varshney R.K."/>
            <person name="Ding H."/>
            <person name="Gao S."/>
            <person name="Zong X."/>
        </authorList>
    </citation>
    <scope>NUCLEOTIDE SEQUENCE [LARGE SCALE GENOMIC DNA]</scope>
    <source>
        <strain evidence="1 2">cv. Zhongwan 6</strain>
    </source>
</reference>
<proteinExistence type="predicted"/>
<dbReference type="Gene3D" id="3.40.640.10">
    <property type="entry name" value="Type I PLP-dependent aspartate aminotransferase-like (Major domain)"/>
    <property type="match status" value="1"/>
</dbReference>
<dbReference type="InterPro" id="IPR015421">
    <property type="entry name" value="PyrdxlP-dep_Trfase_major"/>
</dbReference>
<sequence>MRVLMTSVHEVNYYDEVLAALVETMKKGTSFGAPCLLENTLAEMVIAAVASIEMAGSGVATLGLPDSPGALTALFNDFAAVEKIFEDNSCFS</sequence>
<dbReference type="Proteomes" id="UP001058974">
    <property type="component" value="Chromosome 3"/>
</dbReference>
<protein>
    <submittedName>
        <fullName evidence="1">Uncharacterized protein</fullName>
    </submittedName>
</protein>